<proteinExistence type="predicted"/>
<gene>
    <name evidence="2" type="ORF">STIAU_8008</name>
</gene>
<name>Q09C29_STIAD</name>
<sequence length="537" mass="57418">MDDERLGRFRSAPPQAGEHRVSLRRVAARDGQEATGFVDGEQPGIFIDEPQRIPLAGGLSRREGGIHPQALQHVGQDPATLAVAGRVVQARVPFTGEGRGPPPELGEGQRFQVVAVGLRQELGRGAVSRAAGGRLGGEQGAQGLLLAASVRNDVVVGNLLPELPGALGAQVLDRGAARIDRPECRHQNLSILLVRGVQPAALIGVGAALLAERVKRGPPRVLLHHPLGQMLTGVVAETAVRFVALPKCGGAGAVARGQRVEARAERNGLGALEQLRMSAVQGAQLGFARGPEGRARGLIEERWRKPIDVPAAIEHAREAAEVADAPIGRRHGQHAEHLAASRFLEVLETESGREVSVAQARLQRLGSAAGQRVGGALGERVRETRGHLSRSWLRIEIRHGRLHRRGSYQTKLPDMDVEHLLVGGIQATLSTGRRATAHASSTRSTLPLFRHSMASHEPRVPSHACSTVFTLRRSIQQEVSALSVQAFNPRARANRSLGRSLLVARRNPSRRFLALRDIRAGSPLDQRGACVRGGGLG</sequence>
<organism evidence="2 3">
    <name type="scientific">Stigmatella aurantiaca (strain DW4/3-1)</name>
    <dbReference type="NCBI Taxonomy" id="378806"/>
    <lineage>
        <taxon>Bacteria</taxon>
        <taxon>Pseudomonadati</taxon>
        <taxon>Myxococcota</taxon>
        <taxon>Myxococcia</taxon>
        <taxon>Myxococcales</taxon>
        <taxon>Cystobacterineae</taxon>
        <taxon>Archangiaceae</taxon>
        <taxon>Stigmatella</taxon>
    </lineage>
</organism>
<feature type="region of interest" description="Disordered" evidence="1">
    <location>
        <begin position="1"/>
        <end position="22"/>
    </location>
</feature>
<evidence type="ECO:0000256" key="1">
    <source>
        <dbReference type="SAM" id="MobiDB-lite"/>
    </source>
</evidence>
<dbReference type="Proteomes" id="UP000032702">
    <property type="component" value="Unassembled WGS sequence"/>
</dbReference>
<dbReference type="EMBL" id="AAMD01000007">
    <property type="protein sequence ID" value="EAU69316.1"/>
    <property type="molecule type" value="Genomic_DNA"/>
</dbReference>
<dbReference type="AlphaFoldDB" id="Q09C29"/>
<evidence type="ECO:0000313" key="2">
    <source>
        <dbReference type="EMBL" id="EAU69316.1"/>
    </source>
</evidence>
<comment type="caution">
    <text evidence="2">The sequence shown here is derived from an EMBL/GenBank/DDBJ whole genome shotgun (WGS) entry which is preliminary data.</text>
</comment>
<protein>
    <submittedName>
        <fullName evidence="2">Uncharacterized protein</fullName>
    </submittedName>
</protein>
<evidence type="ECO:0000313" key="3">
    <source>
        <dbReference type="Proteomes" id="UP000032702"/>
    </source>
</evidence>
<accession>Q09C29</accession>
<reference evidence="2 3" key="1">
    <citation type="submission" date="2006-04" db="EMBL/GenBank/DDBJ databases">
        <authorList>
            <person name="Nierman W.C."/>
        </authorList>
    </citation>
    <scope>NUCLEOTIDE SEQUENCE [LARGE SCALE GENOMIC DNA]</scope>
    <source>
        <strain evidence="2 3">DW4/3-1</strain>
    </source>
</reference>